<feature type="domain" description="Mycothiol-dependent maleylpyruvate isomerase metal-binding" evidence="3">
    <location>
        <begin position="23"/>
        <end position="161"/>
    </location>
</feature>
<dbReference type="EC" id="5.2.1.4" evidence="4"/>
<dbReference type="Pfam" id="PF11716">
    <property type="entry name" value="MDMPI_N"/>
    <property type="match status" value="1"/>
</dbReference>
<dbReference type="RefSeq" id="WP_221441171.1">
    <property type="nucleotide sequence ID" value="NZ_JACHMM010000001.1"/>
</dbReference>
<dbReference type="GO" id="GO:0050077">
    <property type="term" value="F:maleylpyruvate isomerase activity"/>
    <property type="evidence" value="ECO:0007669"/>
    <property type="project" value="UniProtKB-EC"/>
</dbReference>
<dbReference type="InterPro" id="IPR034660">
    <property type="entry name" value="DinB/YfiT-like"/>
</dbReference>
<evidence type="ECO:0000313" key="5">
    <source>
        <dbReference type="Proteomes" id="UP000542813"/>
    </source>
</evidence>
<dbReference type="Proteomes" id="UP000542813">
    <property type="component" value="Unassembled WGS sequence"/>
</dbReference>
<dbReference type="Gene3D" id="3.30.1050.20">
    <property type="match status" value="1"/>
</dbReference>
<keyword evidence="5" id="KW-1185">Reference proteome</keyword>
<keyword evidence="4" id="KW-0413">Isomerase</keyword>
<feature type="region of interest" description="Disordered" evidence="1">
    <location>
        <begin position="1"/>
        <end position="21"/>
    </location>
</feature>
<protein>
    <submittedName>
        <fullName evidence="4">Maleylpyruvate isomerase</fullName>
        <ecNumber evidence="4">5.2.1.4</ecNumber>
    </submittedName>
</protein>
<evidence type="ECO:0000259" key="2">
    <source>
        <dbReference type="Pfam" id="PF07398"/>
    </source>
</evidence>
<evidence type="ECO:0000313" key="4">
    <source>
        <dbReference type="EMBL" id="MBB5789621.1"/>
    </source>
</evidence>
<sequence>MPTVNAEPMSHDSGDSPAAGPVTAATERLIATAAALDDADLTAPSLCPGWTRAHVLTHVARNADALSNLLSWARTGRENPMYPSLEARDADIQAGVARSPAEVVDDLHVSADRFVRAVMEMPDDGWERQVRRGFAATGEPLPGRRVLWLRLRELEIHHVDLDAGYEPGHWPSAFVRRALDETVRAFGRRDDVPAIALEVDGGGVEHLGPDAPVTVAGGPAELLGWLTGRSPGAGLRVQPPGGLPALPAWL</sequence>
<comment type="caution">
    <text evidence="4">The sequence shown here is derived from an EMBL/GenBank/DDBJ whole genome shotgun (WGS) entry which is preliminary data.</text>
</comment>
<dbReference type="Pfam" id="PF07398">
    <property type="entry name" value="MDMPI_C"/>
    <property type="match status" value="1"/>
</dbReference>
<dbReference type="EMBL" id="JACHMM010000001">
    <property type="protein sequence ID" value="MBB5789621.1"/>
    <property type="molecule type" value="Genomic_DNA"/>
</dbReference>
<feature type="domain" description="MDMPI C-terminal" evidence="2">
    <location>
        <begin position="169"/>
        <end position="247"/>
    </location>
</feature>
<evidence type="ECO:0000256" key="1">
    <source>
        <dbReference type="SAM" id="MobiDB-lite"/>
    </source>
</evidence>
<gene>
    <name evidence="4" type="ORF">HD601_004196</name>
</gene>
<dbReference type="Gene3D" id="1.20.120.450">
    <property type="entry name" value="dinb family like domain"/>
    <property type="match status" value="1"/>
</dbReference>
<dbReference type="InterPro" id="IPR010872">
    <property type="entry name" value="MDMPI_C-term_domain"/>
</dbReference>
<dbReference type="SUPFAM" id="SSF55718">
    <property type="entry name" value="SCP-like"/>
    <property type="match status" value="1"/>
</dbReference>
<dbReference type="GO" id="GO:0046872">
    <property type="term" value="F:metal ion binding"/>
    <property type="evidence" value="ECO:0007669"/>
    <property type="project" value="InterPro"/>
</dbReference>
<dbReference type="InterPro" id="IPR017517">
    <property type="entry name" value="Maleyloyr_isom"/>
</dbReference>
<dbReference type="SUPFAM" id="SSF109854">
    <property type="entry name" value="DinB/YfiT-like putative metalloenzymes"/>
    <property type="match status" value="1"/>
</dbReference>
<accession>A0A7W9GTX1</accession>
<keyword evidence="4" id="KW-0670">Pyruvate</keyword>
<dbReference type="InterPro" id="IPR036527">
    <property type="entry name" value="SCP2_sterol-bd_dom_sf"/>
</dbReference>
<dbReference type="InterPro" id="IPR024344">
    <property type="entry name" value="MDMPI_metal-binding"/>
</dbReference>
<proteinExistence type="predicted"/>
<dbReference type="AlphaFoldDB" id="A0A7W9GTX1"/>
<dbReference type="NCBIfam" id="TIGR03083">
    <property type="entry name" value="maleylpyruvate isomerase family mycothiol-dependent enzyme"/>
    <property type="match status" value="1"/>
</dbReference>
<evidence type="ECO:0000259" key="3">
    <source>
        <dbReference type="Pfam" id="PF11716"/>
    </source>
</evidence>
<reference evidence="4 5" key="1">
    <citation type="submission" date="2020-08" db="EMBL/GenBank/DDBJ databases">
        <title>Sequencing the genomes of 1000 actinobacteria strains.</title>
        <authorList>
            <person name="Klenk H.-P."/>
        </authorList>
    </citation>
    <scope>NUCLEOTIDE SEQUENCE [LARGE SCALE GENOMIC DNA]</scope>
    <source>
        <strain evidence="4 5">DSM 102122</strain>
    </source>
</reference>
<organism evidence="4 5">
    <name type="scientific">Jiangella mangrovi</name>
    <dbReference type="NCBI Taxonomy" id="1524084"/>
    <lineage>
        <taxon>Bacteria</taxon>
        <taxon>Bacillati</taxon>
        <taxon>Actinomycetota</taxon>
        <taxon>Actinomycetes</taxon>
        <taxon>Jiangellales</taxon>
        <taxon>Jiangellaceae</taxon>
        <taxon>Jiangella</taxon>
    </lineage>
</organism>
<name>A0A7W9GTX1_9ACTN</name>